<gene>
    <name evidence="2" type="ORF">GCM10022229_21470</name>
</gene>
<organism evidence="2 3">
    <name type="scientific">Luteimonas lutimaris</name>
    <dbReference type="NCBI Taxonomy" id="698645"/>
    <lineage>
        <taxon>Bacteria</taxon>
        <taxon>Pseudomonadati</taxon>
        <taxon>Pseudomonadota</taxon>
        <taxon>Gammaproteobacteria</taxon>
        <taxon>Lysobacterales</taxon>
        <taxon>Lysobacteraceae</taxon>
        <taxon>Luteimonas</taxon>
    </lineage>
</organism>
<keyword evidence="1" id="KW-0732">Signal</keyword>
<evidence type="ECO:0000313" key="2">
    <source>
        <dbReference type="EMBL" id="GAA3927023.1"/>
    </source>
</evidence>
<reference evidence="3" key="1">
    <citation type="journal article" date="2019" name="Int. J. Syst. Evol. Microbiol.">
        <title>The Global Catalogue of Microorganisms (GCM) 10K type strain sequencing project: providing services to taxonomists for standard genome sequencing and annotation.</title>
        <authorList>
            <consortium name="The Broad Institute Genomics Platform"/>
            <consortium name="The Broad Institute Genome Sequencing Center for Infectious Disease"/>
            <person name="Wu L."/>
            <person name="Ma J."/>
        </authorList>
    </citation>
    <scope>NUCLEOTIDE SEQUENCE [LARGE SCALE GENOMIC DNA]</scope>
    <source>
        <strain evidence="3">JCM 16916</strain>
    </source>
</reference>
<dbReference type="RefSeq" id="WP_344759995.1">
    <property type="nucleotide sequence ID" value="NZ_BAAAZU010000012.1"/>
</dbReference>
<keyword evidence="3" id="KW-1185">Reference proteome</keyword>
<evidence type="ECO:0000256" key="1">
    <source>
        <dbReference type="SAM" id="SignalP"/>
    </source>
</evidence>
<dbReference type="EMBL" id="BAAAZU010000012">
    <property type="protein sequence ID" value="GAA3927023.1"/>
    <property type="molecule type" value="Genomic_DNA"/>
</dbReference>
<comment type="caution">
    <text evidence="2">The sequence shown here is derived from an EMBL/GenBank/DDBJ whole genome shotgun (WGS) entry which is preliminary data.</text>
</comment>
<feature type="signal peptide" evidence="1">
    <location>
        <begin position="1"/>
        <end position="16"/>
    </location>
</feature>
<feature type="chain" id="PRO_5047319264" evidence="1">
    <location>
        <begin position="17"/>
        <end position="167"/>
    </location>
</feature>
<name>A0ABP7MNL2_9GAMM</name>
<protein>
    <submittedName>
        <fullName evidence="2">Uncharacterized protein</fullName>
    </submittedName>
</protein>
<proteinExistence type="predicted"/>
<evidence type="ECO:0000313" key="3">
    <source>
        <dbReference type="Proteomes" id="UP001501727"/>
    </source>
</evidence>
<accession>A0ABP7MNL2</accession>
<dbReference type="Proteomes" id="UP001501727">
    <property type="component" value="Unassembled WGS sequence"/>
</dbReference>
<sequence length="167" mass="18474">MKILPTLLLLTSTCCAQTPQHTASIQQDENFPGDECLSKERVRQETDRFLSSVAKGAIPYEMMSSFAAEESKNNGITGEFAASASKHSTEISYLEEAPDESGRKIKHATFPENTCITSFVLSAPEELRKKCDDDGAYGVWYTFSVHNGDIQISDVSGNIYPECSEFR</sequence>